<dbReference type="PANTHER" id="PTHR11505">
    <property type="entry name" value="L1 TRANSPOSABLE ELEMENT-RELATED"/>
    <property type="match status" value="1"/>
</dbReference>
<dbReference type="Gene3D" id="3.30.70.1820">
    <property type="entry name" value="L1 transposable element, RRM domain"/>
    <property type="match status" value="1"/>
</dbReference>
<comment type="caution">
    <text evidence="3">The sequence shown here is derived from an EMBL/GenBank/DDBJ whole genome shotgun (WGS) entry which is preliminary data.</text>
</comment>
<organism evidence="3 4">
    <name type="scientific">Pleurodeles waltl</name>
    <name type="common">Iberian ribbed newt</name>
    <dbReference type="NCBI Taxonomy" id="8319"/>
    <lineage>
        <taxon>Eukaryota</taxon>
        <taxon>Metazoa</taxon>
        <taxon>Chordata</taxon>
        <taxon>Craniata</taxon>
        <taxon>Vertebrata</taxon>
        <taxon>Euteleostomi</taxon>
        <taxon>Amphibia</taxon>
        <taxon>Batrachia</taxon>
        <taxon>Caudata</taxon>
        <taxon>Salamandroidea</taxon>
        <taxon>Salamandridae</taxon>
        <taxon>Pleurodelinae</taxon>
        <taxon>Pleurodeles</taxon>
    </lineage>
</organism>
<keyword evidence="1" id="KW-0175">Coiled coil</keyword>
<proteinExistence type="predicted"/>
<dbReference type="Proteomes" id="UP001066276">
    <property type="component" value="Chromosome 1_2"/>
</dbReference>
<dbReference type="AlphaFoldDB" id="A0AAV7W2L9"/>
<evidence type="ECO:0000313" key="3">
    <source>
        <dbReference type="EMBL" id="KAJ1206777.1"/>
    </source>
</evidence>
<feature type="region of interest" description="Disordered" evidence="2">
    <location>
        <begin position="1"/>
        <end position="101"/>
    </location>
</feature>
<name>A0AAV7W2L9_PLEWA</name>
<accession>A0AAV7W2L9</accession>
<dbReference type="EMBL" id="JANPWB010000002">
    <property type="protein sequence ID" value="KAJ1206777.1"/>
    <property type="molecule type" value="Genomic_DNA"/>
</dbReference>
<evidence type="ECO:0008006" key="5">
    <source>
        <dbReference type="Google" id="ProtNLM"/>
    </source>
</evidence>
<sequence length="307" mass="33601">MAQTGGVDRATEREACPEVLQGRPRASARTLHTKPLGARRGGLAAGTCGGSFTGAEDRQARRKSRTHGRPGDGAVMMGKQKTGKEAPAGPSQRGGMSEKTGGTEALTQHTEVILVAIHDSKTALETQIATLAGEVSLLCDDHNKLKDRVKATEVTMQETTPQVKTLTQKLALMENKVRTLASKVEGAESRSQHHNIHLVGVPERAEGPSIELYIETRLSEVVLRGTPTKFFSVERAHRSPAVPLPPGAYPRPIIVRLMNFRDRDVILQETRKRGPWKIKGKEINIYPDYINQVQKQWAAFATAKKIL</sequence>
<evidence type="ECO:0000313" key="4">
    <source>
        <dbReference type="Proteomes" id="UP001066276"/>
    </source>
</evidence>
<keyword evidence="4" id="KW-1185">Reference proteome</keyword>
<gene>
    <name evidence="3" type="ORF">NDU88_002175</name>
</gene>
<feature type="compositionally biased region" description="Gly residues" evidence="2">
    <location>
        <begin position="39"/>
        <end position="52"/>
    </location>
</feature>
<reference evidence="3" key="1">
    <citation type="journal article" date="2022" name="bioRxiv">
        <title>Sequencing and chromosome-scale assembly of the giantPleurodeles waltlgenome.</title>
        <authorList>
            <person name="Brown T."/>
            <person name="Elewa A."/>
            <person name="Iarovenko S."/>
            <person name="Subramanian E."/>
            <person name="Araus A.J."/>
            <person name="Petzold A."/>
            <person name="Susuki M."/>
            <person name="Suzuki K.-i.T."/>
            <person name="Hayashi T."/>
            <person name="Toyoda A."/>
            <person name="Oliveira C."/>
            <person name="Osipova E."/>
            <person name="Leigh N.D."/>
            <person name="Simon A."/>
            <person name="Yun M.H."/>
        </authorList>
    </citation>
    <scope>NUCLEOTIDE SEQUENCE</scope>
    <source>
        <strain evidence="3">20211129_DDA</strain>
        <tissue evidence="3">Liver</tissue>
    </source>
</reference>
<protein>
    <recommendedName>
        <fullName evidence="5">L1 transposable element RRM domain-containing protein</fullName>
    </recommendedName>
</protein>
<dbReference type="InterPro" id="IPR004244">
    <property type="entry name" value="Transposase_22"/>
</dbReference>
<feature type="coiled-coil region" evidence="1">
    <location>
        <begin position="163"/>
        <end position="190"/>
    </location>
</feature>
<evidence type="ECO:0000256" key="1">
    <source>
        <dbReference type="SAM" id="Coils"/>
    </source>
</evidence>
<evidence type="ECO:0000256" key="2">
    <source>
        <dbReference type="SAM" id="MobiDB-lite"/>
    </source>
</evidence>